<evidence type="ECO:0000313" key="3">
    <source>
        <dbReference type="Proteomes" id="UP000238523"/>
    </source>
</evidence>
<protein>
    <submittedName>
        <fullName evidence="2">Uncharacterized protein</fullName>
    </submittedName>
</protein>
<feature type="compositionally biased region" description="Basic and acidic residues" evidence="1">
    <location>
        <begin position="49"/>
        <end position="61"/>
    </location>
</feature>
<dbReference type="EMBL" id="CP025012">
    <property type="protein sequence ID" value="AUW44086.1"/>
    <property type="molecule type" value="Genomic_DNA"/>
</dbReference>
<name>A0A2K9Z786_RHILE</name>
<dbReference type="Proteomes" id="UP000238523">
    <property type="component" value="Chromosome"/>
</dbReference>
<organism evidence="2 3">
    <name type="scientific">Rhizobium leguminosarum</name>
    <dbReference type="NCBI Taxonomy" id="384"/>
    <lineage>
        <taxon>Bacteria</taxon>
        <taxon>Pseudomonadati</taxon>
        <taxon>Pseudomonadota</taxon>
        <taxon>Alphaproteobacteria</taxon>
        <taxon>Hyphomicrobiales</taxon>
        <taxon>Rhizobiaceae</taxon>
        <taxon>Rhizobium/Agrobacterium group</taxon>
        <taxon>Rhizobium</taxon>
    </lineage>
</organism>
<dbReference type="AlphaFoldDB" id="A0A2K9Z786"/>
<proteinExistence type="predicted"/>
<sequence length="61" mass="6718">MNGPGAISRPVSFFAVHFWRLTEIKSAAISFPYFAGHAHGIGKTGHIRRPGDEQDADIQRP</sequence>
<gene>
    <name evidence="2" type="ORF">CUJ84_Chr003755</name>
</gene>
<evidence type="ECO:0000313" key="2">
    <source>
        <dbReference type="EMBL" id="AUW44086.1"/>
    </source>
</evidence>
<evidence type="ECO:0000256" key="1">
    <source>
        <dbReference type="SAM" id="MobiDB-lite"/>
    </source>
</evidence>
<accession>A0A2K9Z786</accession>
<feature type="region of interest" description="Disordered" evidence="1">
    <location>
        <begin position="42"/>
        <end position="61"/>
    </location>
</feature>
<reference evidence="2 3" key="1">
    <citation type="submission" date="2017-11" db="EMBL/GenBank/DDBJ databases">
        <title>Complete genome of Rhizobium leguminosarum Norway, an ineffective micro-symbiont.</title>
        <authorList>
            <person name="Hoffrichter A."/>
            <person name="Liang J."/>
            <person name="Brachmann A."/>
            <person name="Marin M."/>
        </authorList>
    </citation>
    <scope>NUCLEOTIDE SEQUENCE [LARGE SCALE GENOMIC DNA]</scope>
    <source>
        <strain evidence="2 3">Norway</strain>
    </source>
</reference>